<name>A0A183EXH4_9BILA</name>
<comment type="subcellular location">
    <subcellularLocation>
        <location evidence="1">Membrane</location>
        <topology evidence="1">Multi-pass membrane protein</topology>
    </subcellularLocation>
</comment>
<dbReference type="PANTHER" id="PTHR11616">
    <property type="entry name" value="SODIUM/CHLORIDE DEPENDENT TRANSPORTER"/>
    <property type="match status" value="1"/>
</dbReference>
<evidence type="ECO:0000256" key="5">
    <source>
        <dbReference type="ARBA" id="ARBA00022989"/>
    </source>
</evidence>
<keyword evidence="9" id="KW-1185">Reference proteome</keyword>
<reference evidence="10" key="1">
    <citation type="submission" date="2016-06" db="UniProtKB">
        <authorList>
            <consortium name="WormBaseParasite"/>
        </authorList>
    </citation>
    <scope>IDENTIFICATION</scope>
</reference>
<dbReference type="SUPFAM" id="SSF161070">
    <property type="entry name" value="SNF-like"/>
    <property type="match status" value="1"/>
</dbReference>
<dbReference type="PANTHER" id="PTHR11616:SF279">
    <property type="entry name" value="SODIUM-DEPENDENT SEROTONIN TRANSPORTER"/>
    <property type="match status" value="1"/>
</dbReference>
<keyword evidence="6 7" id="KW-0472">Membrane</keyword>
<proteinExistence type="predicted"/>
<keyword evidence="3 7" id="KW-0812">Transmembrane</keyword>
<dbReference type="GO" id="GO:0043005">
    <property type="term" value="C:neuron projection"/>
    <property type="evidence" value="ECO:0007669"/>
    <property type="project" value="TreeGrafter"/>
</dbReference>
<evidence type="ECO:0000256" key="6">
    <source>
        <dbReference type="ARBA" id="ARBA00023136"/>
    </source>
</evidence>
<dbReference type="Pfam" id="PF00209">
    <property type="entry name" value="SNF"/>
    <property type="match status" value="1"/>
</dbReference>
<gene>
    <name evidence="8" type="ORF">GPUH_LOCUS25666</name>
</gene>
<keyword evidence="4" id="KW-0769">Symport</keyword>
<dbReference type="InterPro" id="IPR000175">
    <property type="entry name" value="Na/ntran_symport"/>
</dbReference>
<sequence length="83" mass="9304">MLVVGGLPMFYMELALGQFHRSGCISIWKKICPMFKGIGYGICFICTFIACFYNAVIAHAVYFVFSSLQVTIGNFPNLHKEAK</sequence>
<dbReference type="WBParaSite" id="GPUH_0002569501-mRNA-1">
    <property type="protein sequence ID" value="GPUH_0002569501-mRNA-1"/>
    <property type="gene ID" value="GPUH_0002569501"/>
</dbReference>
<protein>
    <submittedName>
        <fullName evidence="10">Aa_trans domain-containing protein</fullName>
    </submittedName>
</protein>
<evidence type="ECO:0000256" key="2">
    <source>
        <dbReference type="ARBA" id="ARBA00022448"/>
    </source>
</evidence>
<evidence type="ECO:0000313" key="10">
    <source>
        <dbReference type="WBParaSite" id="GPUH_0002569501-mRNA-1"/>
    </source>
</evidence>
<dbReference type="GO" id="GO:0006865">
    <property type="term" value="P:amino acid transport"/>
    <property type="evidence" value="ECO:0007669"/>
    <property type="project" value="TreeGrafter"/>
</dbReference>
<dbReference type="EMBL" id="UYRT01106187">
    <property type="protein sequence ID" value="VDN44492.1"/>
    <property type="molecule type" value="Genomic_DNA"/>
</dbReference>
<dbReference type="Proteomes" id="UP000271098">
    <property type="component" value="Unassembled WGS sequence"/>
</dbReference>
<evidence type="ECO:0000256" key="3">
    <source>
        <dbReference type="ARBA" id="ARBA00022692"/>
    </source>
</evidence>
<dbReference type="InterPro" id="IPR037272">
    <property type="entry name" value="SNS_sf"/>
</dbReference>
<evidence type="ECO:0000313" key="9">
    <source>
        <dbReference type="Proteomes" id="UP000271098"/>
    </source>
</evidence>
<dbReference type="GO" id="GO:0051378">
    <property type="term" value="F:serotonin binding"/>
    <property type="evidence" value="ECO:0007669"/>
    <property type="project" value="TreeGrafter"/>
</dbReference>
<dbReference type="OrthoDB" id="5872181at2759"/>
<organism evidence="10">
    <name type="scientific">Gongylonema pulchrum</name>
    <dbReference type="NCBI Taxonomy" id="637853"/>
    <lineage>
        <taxon>Eukaryota</taxon>
        <taxon>Metazoa</taxon>
        <taxon>Ecdysozoa</taxon>
        <taxon>Nematoda</taxon>
        <taxon>Chromadorea</taxon>
        <taxon>Rhabditida</taxon>
        <taxon>Spirurina</taxon>
        <taxon>Spiruromorpha</taxon>
        <taxon>Spiruroidea</taxon>
        <taxon>Gongylonematidae</taxon>
        <taxon>Gongylonema</taxon>
    </lineage>
</organism>
<dbReference type="AlphaFoldDB" id="A0A183EXH4"/>
<evidence type="ECO:0000313" key="8">
    <source>
        <dbReference type="EMBL" id="VDN44492.1"/>
    </source>
</evidence>
<feature type="transmembrane region" description="Helical" evidence="7">
    <location>
        <begin position="38"/>
        <end position="65"/>
    </location>
</feature>
<accession>A0A183EXH4</accession>
<evidence type="ECO:0000256" key="1">
    <source>
        <dbReference type="ARBA" id="ARBA00004141"/>
    </source>
</evidence>
<keyword evidence="5 7" id="KW-1133">Transmembrane helix</keyword>
<dbReference type="GO" id="GO:0098793">
    <property type="term" value="C:presynapse"/>
    <property type="evidence" value="ECO:0007669"/>
    <property type="project" value="GOC"/>
</dbReference>
<keyword evidence="2" id="KW-0813">Transport</keyword>
<reference evidence="8 9" key="2">
    <citation type="submission" date="2018-11" db="EMBL/GenBank/DDBJ databases">
        <authorList>
            <consortium name="Pathogen Informatics"/>
        </authorList>
    </citation>
    <scope>NUCLEOTIDE SEQUENCE [LARGE SCALE GENOMIC DNA]</scope>
</reference>
<evidence type="ECO:0000256" key="7">
    <source>
        <dbReference type="SAM" id="Phobius"/>
    </source>
</evidence>
<dbReference type="GO" id="GO:0005886">
    <property type="term" value="C:plasma membrane"/>
    <property type="evidence" value="ECO:0007669"/>
    <property type="project" value="TreeGrafter"/>
</dbReference>
<dbReference type="GO" id="GO:0005335">
    <property type="term" value="F:serotonin:sodium:chloride symporter activity"/>
    <property type="evidence" value="ECO:0007669"/>
    <property type="project" value="TreeGrafter"/>
</dbReference>
<evidence type="ECO:0000256" key="4">
    <source>
        <dbReference type="ARBA" id="ARBA00022847"/>
    </source>
</evidence>
<dbReference type="PROSITE" id="PS50267">
    <property type="entry name" value="NA_NEUROTRAN_SYMP_3"/>
    <property type="match status" value="1"/>
</dbReference>